<dbReference type="GeneID" id="6996874"/>
<evidence type="ECO:0000313" key="2">
    <source>
        <dbReference type="EMBL" id="EEA07422.1"/>
    </source>
</evidence>
<keyword evidence="1" id="KW-0732">Signal</keyword>
<dbReference type="VEuPathDB" id="CryptoDB:CMU_035950"/>
<accession>B6AGT1</accession>
<name>B6AGT1_CRYMR</name>
<dbReference type="Proteomes" id="UP000001460">
    <property type="component" value="Unassembled WGS sequence"/>
</dbReference>
<dbReference type="OMA" id="HEITHIC"/>
<keyword evidence="3" id="KW-1185">Reference proteome</keyword>
<protein>
    <submittedName>
        <fullName evidence="2">Uncharacterized protein</fullName>
    </submittedName>
</protein>
<dbReference type="OrthoDB" id="338146at2759"/>
<proteinExistence type="predicted"/>
<dbReference type="EMBL" id="DS989733">
    <property type="protein sequence ID" value="EEA07422.1"/>
    <property type="molecule type" value="Genomic_DNA"/>
</dbReference>
<dbReference type="RefSeq" id="XP_002141771.1">
    <property type="nucleotide sequence ID" value="XM_002141735.1"/>
</dbReference>
<gene>
    <name evidence="2" type="ORF">CMU_035950</name>
</gene>
<sequence>MSSKWAILKIKLIFYFLLLWKDTCDAVYNFKVNQNLFIDKDLKNHVNRSPVDSYVFSNNMLQLSSQFPTLSPYDSLTLIWSSISGTIKPLTRSQGALLILFLINPAYRFLIDENNENKSDYSIVEILEQNLSAVIFCLIQTERDESVCDTTIDLLQKYLSNKIMYDITASYRLGFPLDIPAKLESINELLSILKGMEHNVLDNYYTSQLSLFPTQDPDAFILFFFNTKSIFELYYKIKPIISFKVLIQDISTFLDILNKDWDLKILNKRRNVQEWFSTKASPYYSIFKRILEDLNILQIEINKYTYTINIEKLILLTELRVLLESIGNFCQTYINYIDQFESSQNEITVVDKKLKSFYELLTTYSKEIAKKYSLIYSNSRAAADIGEGLPLSKTKHKALSSENLTESDLNQDITSALLKTIANFFIEHENNPFIQEMVLLKCPITKGPFNEKSIFLIKEKYYKKIGNLIKDLSSVLILSRMNLASMICGELKQQITKLDRSIKKIRAYLYLLYPRVGKSLTESIFPSLVTQNGVDKYGEKVIIYNPDDSCTVISLNILDTHMHEITHICTLVKDQETLTRSVINKIASQKVIHDIGTKIKQISQSQILHEFHELANDIKATKFGHFVTEVGNTWSSSFKHWYHLHRKRSQLKGSRKLLRHVFYIYTSTLDNIIVSKRPEFQQIQLATAKLNTKHICLLSHGYFGFIDAYLPKNERISYSKHVTKVMDKYFNKPDIFINQEFPITVGNLKDLNMLIQADQVRNKIGNLNTYTENKYDITKVSDFKNKALPYFEGRKTHYVVVGTDFSNFALCRCSINSKKQTKMLQLFVELLYQMQYTDLKVTGFNMLSYSLKKAIRQMLIIVVLNEFSIHLLPKINKDGYQRFYSMNHSKHKALKKRVRQYIQELQNNSYKLSVIMEALYTTILTAFNHFKYDSELNILRTSIMGVIKEKSNEYPTRVSEIMRKVTLEKFINNFYFGRIRRNFNSLQHTILNMLNAQQIFSLGQLLKTDRNIEDIADISTKLHNYIEMIYPTQNCIGISEKKQRLDAFFVLC</sequence>
<evidence type="ECO:0000256" key="1">
    <source>
        <dbReference type="SAM" id="SignalP"/>
    </source>
</evidence>
<dbReference type="AlphaFoldDB" id="B6AGT1"/>
<organism evidence="2 3">
    <name type="scientific">Cryptosporidium muris (strain RN66)</name>
    <dbReference type="NCBI Taxonomy" id="441375"/>
    <lineage>
        <taxon>Eukaryota</taxon>
        <taxon>Sar</taxon>
        <taxon>Alveolata</taxon>
        <taxon>Apicomplexa</taxon>
        <taxon>Conoidasida</taxon>
        <taxon>Coccidia</taxon>
        <taxon>Eucoccidiorida</taxon>
        <taxon>Eimeriorina</taxon>
        <taxon>Cryptosporidiidae</taxon>
        <taxon>Cryptosporidium</taxon>
    </lineage>
</organism>
<reference evidence="2" key="1">
    <citation type="submission" date="2008-06" db="EMBL/GenBank/DDBJ databases">
        <authorList>
            <person name="Lorenzi H."/>
            <person name="Inman J."/>
            <person name="Miller J."/>
            <person name="Schobel S."/>
            <person name="Amedeo P."/>
            <person name="Caler E.V."/>
            <person name="da Silva J."/>
        </authorList>
    </citation>
    <scope>NUCLEOTIDE SEQUENCE [LARGE SCALE GENOMIC DNA]</scope>
    <source>
        <strain evidence="2">RN66</strain>
    </source>
</reference>
<evidence type="ECO:0000313" key="3">
    <source>
        <dbReference type="Proteomes" id="UP000001460"/>
    </source>
</evidence>
<feature type="chain" id="PRO_5002840137" evidence="1">
    <location>
        <begin position="27"/>
        <end position="1052"/>
    </location>
</feature>
<feature type="signal peptide" evidence="1">
    <location>
        <begin position="1"/>
        <end position="26"/>
    </location>
</feature>